<dbReference type="PANTHER" id="PTHR11073">
    <property type="entry name" value="CALRETICULIN AND CALNEXIN"/>
    <property type="match status" value="1"/>
</dbReference>
<dbReference type="Proteomes" id="UP000245946">
    <property type="component" value="Unassembled WGS sequence"/>
</dbReference>
<dbReference type="GO" id="GO:0036503">
    <property type="term" value="P:ERAD pathway"/>
    <property type="evidence" value="ECO:0007669"/>
    <property type="project" value="TreeGrafter"/>
</dbReference>
<keyword evidence="13" id="KW-1185">Reference proteome</keyword>
<evidence type="ECO:0000256" key="10">
    <source>
        <dbReference type="RuleBase" id="RU362126"/>
    </source>
</evidence>
<dbReference type="FunFam" id="2.60.120.200:FF:000011">
    <property type="entry name" value="Probable calnexin"/>
    <property type="match status" value="1"/>
</dbReference>
<evidence type="ECO:0000256" key="4">
    <source>
        <dbReference type="ARBA" id="ARBA00022824"/>
    </source>
</evidence>
<dbReference type="InterPro" id="IPR013320">
    <property type="entry name" value="ConA-like_dom_sf"/>
</dbReference>
<proteinExistence type="inferred from homology"/>
<dbReference type="Gene3D" id="2.10.250.10">
    <property type="entry name" value="Calreticulin/calnexin, P domain"/>
    <property type="match status" value="1"/>
</dbReference>
<keyword evidence="4 10" id="KW-0256">Endoplasmic reticulum</keyword>
<evidence type="ECO:0000256" key="6">
    <source>
        <dbReference type="ARBA" id="ARBA00023136"/>
    </source>
</evidence>
<evidence type="ECO:0000256" key="2">
    <source>
        <dbReference type="ARBA" id="ARBA00010983"/>
    </source>
</evidence>
<comment type="similarity">
    <text evidence="2 10">Belongs to the calreticulin family.</text>
</comment>
<accession>A0A316ZHI3</accession>
<sequence>MKPSVAAALVAALLAAGVVDAERAVFEPTKITAPFLEQFTADWTSRWSASSATKEQAAGEVFSYSGQWAVEEPTVFPGIPGDAALVAKSKAAQHAISAPFAAPIDVAEAMKQGKPLVVQYETKMQKGLSCGGAYLKLLTESPEGIQAKEFSDKTPYTIMFGPDKCGSTNKVHFIFRHTHPTTGAIEEKHLVSPPYPKISKTSALYTLIVRADQTYDILINGDSKKSGSLFEDFDPPVNPAKEIDDPDDSKPADWVDAQRIPDPDASKPDDWDEDAPAAIPDDDAVKPEGWLDDEPDIVPDADAVKPEEWDDEEDGAWTAPLVPNPKCAAAPGCGAWVRPSKANPAYKGKWSAPYVDNPAFKGEWAPRKIVNPDYAEDLTPSHFSSIGGIGFELWTMDEDLAFDNIYIGHSVEEAKALADETWARKLPIEQGKEKKEEESAAQKAKEAAKEAAATAVPLFDTLREKLLEFVGALGNDPLGALKAHPDVAGAVGALFAGLLALITLVAGVGSSAPKPTKGAKKTDAPSKAVKATAVAPAPEAKKRTPVAATVEDE</sequence>
<dbReference type="GO" id="GO:0051082">
    <property type="term" value="F:unfolded protein binding"/>
    <property type="evidence" value="ECO:0007669"/>
    <property type="project" value="InterPro"/>
</dbReference>
<evidence type="ECO:0000313" key="12">
    <source>
        <dbReference type="EMBL" id="PWO00495.1"/>
    </source>
</evidence>
<dbReference type="Gene3D" id="2.60.120.200">
    <property type="match status" value="1"/>
</dbReference>
<feature type="compositionally biased region" description="Basic and acidic residues" evidence="11">
    <location>
        <begin position="259"/>
        <end position="269"/>
    </location>
</feature>
<dbReference type="InterPro" id="IPR018124">
    <property type="entry name" value="Calret/calnex_CS"/>
</dbReference>
<feature type="transmembrane region" description="Helical" evidence="10">
    <location>
        <begin position="487"/>
        <end position="508"/>
    </location>
</feature>
<dbReference type="FunFam" id="2.10.250.10:FF:000001">
    <property type="entry name" value="Calnexin homolog"/>
    <property type="match status" value="1"/>
</dbReference>
<evidence type="ECO:0000256" key="3">
    <source>
        <dbReference type="ARBA" id="ARBA00022692"/>
    </source>
</evidence>
<dbReference type="GO" id="GO:0006457">
    <property type="term" value="P:protein folding"/>
    <property type="evidence" value="ECO:0007669"/>
    <property type="project" value="InterPro"/>
</dbReference>
<feature type="chain" id="PRO_5016194486" description="Calnexin" evidence="10">
    <location>
        <begin position="22"/>
        <end position="553"/>
    </location>
</feature>
<dbReference type="InterPro" id="IPR009033">
    <property type="entry name" value="Calreticulin/calnexin_P_dom_sf"/>
</dbReference>
<evidence type="ECO:0000256" key="7">
    <source>
        <dbReference type="ARBA" id="ARBA00023186"/>
    </source>
</evidence>
<evidence type="ECO:0000256" key="11">
    <source>
        <dbReference type="SAM" id="MobiDB-lite"/>
    </source>
</evidence>
<feature type="compositionally biased region" description="Low complexity" evidence="11">
    <location>
        <begin position="525"/>
        <end position="538"/>
    </location>
</feature>
<feature type="region of interest" description="Disordered" evidence="11">
    <location>
        <begin position="510"/>
        <end position="553"/>
    </location>
</feature>
<protein>
    <recommendedName>
        <fullName evidence="8">Calnexin</fullName>
    </recommendedName>
</protein>
<keyword evidence="3 10" id="KW-0812">Transmembrane</keyword>
<dbReference type="SUPFAM" id="SSF63887">
    <property type="entry name" value="P-domain of calnexin/calreticulin"/>
    <property type="match status" value="1"/>
</dbReference>
<dbReference type="GO" id="GO:0005509">
    <property type="term" value="F:calcium ion binding"/>
    <property type="evidence" value="ECO:0007669"/>
    <property type="project" value="InterPro"/>
</dbReference>
<dbReference type="PRINTS" id="PR00626">
    <property type="entry name" value="CALRETICULIN"/>
</dbReference>
<dbReference type="GeneID" id="37269129"/>
<keyword evidence="7 10" id="KW-0143">Chaperone</keyword>
<dbReference type="InterPro" id="IPR001580">
    <property type="entry name" value="Calret/calnex"/>
</dbReference>
<evidence type="ECO:0000313" key="13">
    <source>
        <dbReference type="Proteomes" id="UP000245946"/>
    </source>
</evidence>
<keyword evidence="5 10" id="KW-1133">Transmembrane helix</keyword>
<gene>
    <name evidence="12" type="ORF">FA09DRAFT_327925</name>
</gene>
<reference evidence="12 13" key="1">
    <citation type="journal article" date="2018" name="Mol. Biol. Evol.">
        <title>Broad Genomic Sampling Reveals a Smut Pathogenic Ancestry of the Fungal Clade Ustilaginomycotina.</title>
        <authorList>
            <person name="Kijpornyongpan T."/>
            <person name="Mondo S.J."/>
            <person name="Barry K."/>
            <person name="Sandor L."/>
            <person name="Lee J."/>
            <person name="Lipzen A."/>
            <person name="Pangilinan J."/>
            <person name="LaButti K."/>
            <person name="Hainaut M."/>
            <person name="Henrissat B."/>
            <person name="Grigoriev I.V."/>
            <person name="Spatafora J.W."/>
            <person name="Aime M.C."/>
        </authorList>
    </citation>
    <scope>NUCLEOTIDE SEQUENCE [LARGE SCALE GENOMIC DNA]</scope>
    <source>
        <strain evidence="12 13">MCA 4186</strain>
    </source>
</reference>
<dbReference type="PROSITE" id="PS00803">
    <property type="entry name" value="CALRETICULIN_1"/>
    <property type="match status" value="1"/>
</dbReference>
<dbReference type="SUPFAM" id="SSF49899">
    <property type="entry name" value="Concanavalin A-like lectins/glucanases"/>
    <property type="match status" value="1"/>
</dbReference>
<dbReference type="GO" id="GO:0005789">
    <property type="term" value="C:endoplasmic reticulum membrane"/>
    <property type="evidence" value="ECO:0007669"/>
    <property type="project" value="UniProtKB-SubCell"/>
</dbReference>
<comment type="subcellular location">
    <subcellularLocation>
        <location evidence="1">Endoplasmic reticulum membrane</location>
        <topology evidence="1">Single-pass membrane protein</topology>
    </subcellularLocation>
</comment>
<dbReference type="PANTHER" id="PTHR11073:SF1">
    <property type="entry name" value="CALNEXIN 14D-RELATED"/>
    <property type="match status" value="1"/>
</dbReference>
<evidence type="ECO:0000256" key="5">
    <source>
        <dbReference type="ARBA" id="ARBA00022989"/>
    </source>
</evidence>
<dbReference type="PROSITE" id="PS00804">
    <property type="entry name" value="CALRETICULIN_2"/>
    <property type="match status" value="1"/>
</dbReference>
<dbReference type="EMBL" id="KZ819285">
    <property type="protein sequence ID" value="PWO00495.1"/>
    <property type="molecule type" value="Genomic_DNA"/>
</dbReference>
<feature type="region of interest" description="Disordered" evidence="11">
    <location>
        <begin position="228"/>
        <end position="297"/>
    </location>
</feature>
<keyword evidence="9" id="KW-1015">Disulfide bond</keyword>
<name>A0A316ZHI3_9BASI</name>
<feature type="signal peptide" evidence="10">
    <location>
        <begin position="1"/>
        <end position="21"/>
    </location>
</feature>
<dbReference type="Pfam" id="PF00262">
    <property type="entry name" value="Calreticulin"/>
    <property type="match status" value="1"/>
</dbReference>
<dbReference type="OrthoDB" id="1938156at2759"/>
<feature type="disulfide bond" evidence="9">
    <location>
        <begin position="130"/>
        <end position="165"/>
    </location>
</feature>
<evidence type="ECO:0000256" key="1">
    <source>
        <dbReference type="ARBA" id="ARBA00004389"/>
    </source>
</evidence>
<keyword evidence="10" id="KW-0732">Signal</keyword>
<evidence type="ECO:0000256" key="9">
    <source>
        <dbReference type="PIRSR" id="PIRSR601580-3"/>
    </source>
</evidence>
<organism evidence="12 13">
    <name type="scientific">Tilletiopsis washingtonensis</name>
    <dbReference type="NCBI Taxonomy" id="58919"/>
    <lineage>
        <taxon>Eukaryota</taxon>
        <taxon>Fungi</taxon>
        <taxon>Dikarya</taxon>
        <taxon>Basidiomycota</taxon>
        <taxon>Ustilaginomycotina</taxon>
        <taxon>Exobasidiomycetes</taxon>
        <taxon>Entylomatales</taxon>
        <taxon>Entylomatales incertae sedis</taxon>
        <taxon>Tilletiopsis</taxon>
    </lineage>
</organism>
<dbReference type="RefSeq" id="XP_025600773.1">
    <property type="nucleotide sequence ID" value="XM_025741585.1"/>
</dbReference>
<evidence type="ECO:0000256" key="8">
    <source>
        <dbReference type="ARBA" id="ARBA00040224"/>
    </source>
</evidence>
<keyword evidence="6 10" id="KW-0472">Membrane</keyword>
<dbReference type="AlphaFoldDB" id="A0A316ZHI3"/>
<dbReference type="STRING" id="58919.A0A316ZHI3"/>